<keyword evidence="1" id="KW-1133">Transmembrane helix</keyword>
<organism evidence="2 3">
    <name type="scientific">Fusibacter ferrireducens</name>
    <dbReference type="NCBI Taxonomy" id="2785058"/>
    <lineage>
        <taxon>Bacteria</taxon>
        <taxon>Bacillati</taxon>
        <taxon>Bacillota</taxon>
        <taxon>Clostridia</taxon>
        <taxon>Eubacteriales</taxon>
        <taxon>Eubacteriales Family XII. Incertae Sedis</taxon>
        <taxon>Fusibacter</taxon>
    </lineage>
</organism>
<keyword evidence="1" id="KW-0472">Membrane</keyword>
<accession>A0ABR9ZYL3</accession>
<protein>
    <submittedName>
        <fullName evidence="2">Uncharacterized protein</fullName>
    </submittedName>
</protein>
<evidence type="ECO:0000313" key="3">
    <source>
        <dbReference type="Proteomes" id="UP000614200"/>
    </source>
</evidence>
<feature type="transmembrane region" description="Helical" evidence="1">
    <location>
        <begin position="33"/>
        <end position="53"/>
    </location>
</feature>
<dbReference type="Proteomes" id="UP000614200">
    <property type="component" value="Unassembled WGS sequence"/>
</dbReference>
<keyword evidence="3" id="KW-1185">Reference proteome</keyword>
<comment type="caution">
    <text evidence="2">The sequence shown here is derived from an EMBL/GenBank/DDBJ whole genome shotgun (WGS) entry which is preliminary data.</text>
</comment>
<reference evidence="2 3" key="1">
    <citation type="submission" date="2020-11" db="EMBL/GenBank/DDBJ databases">
        <title>Fusibacter basophilias sp. nov.</title>
        <authorList>
            <person name="Qiu D."/>
        </authorList>
    </citation>
    <scope>NUCLEOTIDE SEQUENCE [LARGE SCALE GENOMIC DNA]</scope>
    <source>
        <strain evidence="2 3">Q10-2</strain>
    </source>
</reference>
<evidence type="ECO:0000313" key="2">
    <source>
        <dbReference type="EMBL" id="MBF4695466.1"/>
    </source>
</evidence>
<dbReference type="RefSeq" id="WP_194703705.1">
    <property type="nucleotide sequence ID" value="NZ_JADKNH010000016.1"/>
</dbReference>
<proteinExistence type="predicted"/>
<evidence type="ECO:0000256" key="1">
    <source>
        <dbReference type="SAM" id="Phobius"/>
    </source>
</evidence>
<name>A0ABR9ZYL3_9FIRM</name>
<dbReference type="EMBL" id="JADKNH010000016">
    <property type="protein sequence ID" value="MBF4695466.1"/>
    <property type="molecule type" value="Genomic_DNA"/>
</dbReference>
<sequence>MKITENMIRVQIIARQLVTRQRERWVTDVRGEFGMNSIIGVAIGLIVAAFVLIPSLKTFATTVMTSMTTWWTGTINGTLFPTK</sequence>
<gene>
    <name evidence="2" type="ORF">ISU02_20425</name>
</gene>
<keyword evidence="1" id="KW-0812">Transmembrane</keyword>